<evidence type="ECO:0000313" key="1">
    <source>
        <dbReference type="EMBL" id="TLC97614.1"/>
    </source>
</evidence>
<dbReference type="Proteomes" id="UP000306509">
    <property type="component" value="Unassembled WGS sequence"/>
</dbReference>
<organism evidence="1 2">
    <name type="scientific">Robinsoniella peoriensis</name>
    <dbReference type="NCBI Taxonomy" id="180332"/>
    <lineage>
        <taxon>Bacteria</taxon>
        <taxon>Bacillati</taxon>
        <taxon>Bacillota</taxon>
        <taxon>Clostridia</taxon>
        <taxon>Lachnospirales</taxon>
        <taxon>Lachnospiraceae</taxon>
        <taxon>Robinsoniella</taxon>
    </lineage>
</organism>
<gene>
    <name evidence="1" type="ORF">DSM106044_05568</name>
</gene>
<evidence type="ECO:0000313" key="2">
    <source>
        <dbReference type="Proteomes" id="UP000306509"/>
    </source>
</evidence>
<dbReference type="OrthoDB" id="2062704at2"/>
<dbReference type="EMBL" id="QGQD01000115">
    <property type="protein sequence ID" value="TLC97614.1"/>
    <property type="molecule type" value="Genomic_DNA"/>
</dbReference>
<keyword evidence="2" id="KW-1185">Reference proteome</keyword>
<name>A0A4U8PZ12_9FIRM</name>
<accession>A0A4U8PZ12</accession>
<proteinExistence type="predicted"/>
<comment type="caution">
    <text evidence="1">The sequence shown here is derived from an EMBL/GenBank/DDBJ whole genome shotgun (WGS) entry which is preliminary data.</text>
</comment>
<dbReference type="AlphaFoldDB" id="A0A4U8PZ12"/>
<protein>
    <submittedName>
        <fullName evidence="1">Uncharacterized protein</fullName>
    </submittedName>
</protein>
<sequence length="278" mass="32745">MFIDTHSKESMEKTLCDLLNVTEDELYAIISEIGSRAGDDYDIWKSGIRDFINQHRPSSLPDEILLFHLARRLQGTEDDVIARNLLDLLTTENAFSKVLKEHKVEFYKEDGHIETIYNGKNVDWEKCWNGNSSYMKSRLGYFKGREDYCFNGFAFKDLLYKNSYARNLSGVPEFIGQLIECLGCRELGHFFMEHSAYFCYEYKIPIDRVMFDDHDSYSTGMKQKYLIECVIERLRDYRYSNPRYMYDHENPVLRLADDDILPASYFVSKEIITGDMLR</sequence>
<dbReference type="RefSeq" id="WP_070043046.1">
    <property type="nucleotide sequence ID" value="NZ_CABMJZ010000139.1"/>
</dbReference>
<reference evidence="1 2" key="1">
    <citation type="journal article" date="2019" name="Anaerobe">
        <title>Detection of Robinsoniella peoriensis in multiple bone samples of a trauma patient.</title>
        <authorList>
            <person name="Schrottner P."/>
            <person name="Hartwich K."/>
            <person name="Bunk B."/>
            <person name="Schober I."/>
            <person name="Helbig S."/>
            <person name="Rudolph W.W."/>
            <person name="Gunzer F."/>
        </authorList>
    </citation>
    <scope>NUCLEOTIDE SEQUENCE [LARGE SCALE GENOMIC DNA]</scope>
    <source>
        <strain evidence="1 2">DSM 106044</strain>
    </source>
</reference>